<dbReference type="InterPro" id="IPR000504">
    <property type="entry name" value="RRM_dom"/>
</dbReference>
<reference evidence="15" key="1">
    <citation type="submission" date="2015-08" db="EMBL/GenBank/DDBJ databases">
        <authorList>
            <person name="Babu N.S."/>
            <person name="Beckwith C.J."/>
            <person name="Beseler K.G."/>
            <person name="Brison A."/>
            <person name="Carone J.V."/>
            <person name="Caskin T.P."/>
            <person name="Diamond M."/>
            <person name="Durham M.E."/>
            <person name="Foxe J.M."/>
            <person name="Go M."/>
            <person name="Henderson B.A."/>
            <person name="Jones I.B."/>
            <person name="McGettigan J.A."/>
            <person name="Micheletti S.J."/>
            <person name="Nasrallah M.E."/>
            <person name="Ortiz D."/>
            <person name="Piller C.R."/>
            <person name="Privatt S.R."/>
            <person name="Schneider S.L."/>
            <person name="Sharp S."/>
            <person name="Smith T.C."/>
            <person name="Stanton J.D."/>
            <person name="Ullery H.E."/>
            <person name="Wilson R.J."/>
            <person name="Serrano M.G."/>
            <person name="Buck G."/>
            <person name="Lee V."/>
            <person name="Wang Y."/>
            <person name="Carvalho R."/>
            <person name="Voegtly L."/>
            <person name="Shi R."/>
            <person name="Duckworth R."/>
            <person name="Johnson A."/>
            <person name="Loviza R."/>
            <person name="Walstead R."/>
            <person name="Shah Z."/>
            <person name="Kiflezghi M."/>
            <person name="Wade K."/>
            <person name="Ball S.L."/>
            <person name="Bradley K.W."/>
            <person name="Asai D.J."/>
            <person name="Bowman C.A."/>
            <person name="Russell D.A."/>
            <person name="Pope W.H."/>
            <person name="Jacobs-Sera D."/>
            <person name="Hendrix R.W."/>
            <person name="Hatfull G.F."/>
        </authorList>
    </citation>
    <scope>NUCLEOTIDE SEQUENCE</scope>
</reference>
<feature type="domain" description="RRM" evidence="13">
    <location>
        <begin position="318"/>
        <end position="396"/>
    </location>
</feature>
<feature type="region of interest" description="Disordered" evidence="12">
    <location>
        <begin position="467"/>
        <end position="536"/>
    </location>
</feature>
<dbReference type="FunFam" id="3.30.70.330:FF:000003">
    <property type="entry name" value="Polyadenylate-binding protein"/>
    <property type="match status" value="1"/>
</dbReference>
<dbReference type="SMART" id="SM00517">
    <property type="entry name" value="PolyA"/>
    <property type="match status" value="1"/>
</dbReference>
<dbReference type="InterPro" id="IPR045305">
    <property type="entry name" value="RRM2_I_PABPs"/>
</dbReference>
<keyword evidence="5" id="KW-0677">Repeat</keyword>
<feature type="domain" description="RRM" evidence="13">
    <location>
        <begin position="34"/>
        <end position="115"/>
    </location>
</feature>
<dbReference type="Gene3D" id="1.10.1900.10">
    <property type="entry name" value="c-terminal domain of poly(a) binding protein"/>
    <property type="match status" value="1"/>
</dbReference>
<dbReference type="Pfam" id="PF00076">
    <property type="entry name" value="RRM_1"/>
    <property type="match status" value="4"/>
</dbReference>
<feature type="domain" description="RRM" evidence="13">
    <location>
        <begin position="215"/>
        <end position="292"/>
    </location>
</feature>
<evidence type="ECO:0000256" key="1">
    <source>
        <dbReference type="ARBA" id="ARBA00004123"/>
    </source>
</evidence>
<evidence type="ECO:0000256" key="5">
    <source>
        <dbReference type="ARBA" id="ARBA00022737"/>
    </source>
</evidence>
<dbReference type="Gene3D" id="3.30.70.330">
    <property type="match status" value="4"/>
</dbReference>
<comment type="function">
    <text evidence="9">Binds the poly(A) tail of mRNA. Appears to be an important mediator of the multiple roles of the poly(A) tail in mRNA biogenesis, stability and translation.</text>
</comment>
<dbReference type="PANTHER" id="PTHR24012">
    <property type="entry name" value="RNA BINDING PROTEIN"/>
    <property type="match status" value="1"/>
</dbReference>
<evidence type="ECO:0000256" key="7">
    <source>
        <dbReference type="ARBA" id="ARBA00022884"/>
    </source>
</evidence>
<dbReference type="InterPro" id="IPR036053">
    <property type="entry name" value="PABP-dom"/>
</dbReference>
<dbReference type="InterPro" id="IPR012677">
    <property type="entry name" value="Nucleotide-bd_a/b_plait_sf"/>
</dbReference>
<dbReference type="InterPro" id="IPR003954">
    <property type="entry name" value="RRM_euk-type"/>
</dbReference>
<evidence type="ECO:0000259" key="14">
    <source>
        <dbReference type="PROSITE" id="PS51309"/>
    </source>
</evidence>
<dbReference type="CDD" id="cd12381">
    <property type="entry name" value="RRM4_I_PABPs"/>
    <property type="match status" value="1"/>
</dbReference>
<dbReference type="GO" id="GO:0005634">
    <property type="term" value="C:nucleus"/>
    <property type="evidence" value="ECO:0007669"/>
    <property type="project" value="UniProtKB-SubCell"/>
</dbReference>
<dbReference type="GO" id="GO:0006417">
    <property type="term" value="P:regulation of translation"/>
    <property type="evidence" value="ECO:0007669"/>
    <property type="project" value="UniProtKB-KW"/>
</dbReference>
<sequence>MAAVAPATTTPAPATPSTEAAPAQPQANPALANSSLYVGDLDRDVAEAQLYEVFAQIGPVASIRVCRDAVTRRSLGYAYVNYNSGVDAGAAERALEQLNYAPLAGRPMRLMWSHRDPSYRKSGVGNIFIKNLDKSIDNKALHDTFSAFGNILSCKVALDAAGESKGYGFVHYEADEAARLAIAKVNGMLLEDKKVYVGPFLRRSERAAESGGRFTNVFVKNLDESVDDEALKAAFAAHGAVSSAVVMRGEDGASRGFGFVSFEEPEAAAAAVEALNGAPLAGKELFVGRAQKKAEREAMLRARFEDVRAERIARYQGMNLYVKNLPDDADDEFLRATFAPYGTITSAKVMVDAASGKPRGFGFVCYASPEDATRAVSELNNHMLRGKPVYVALAQRREVRRAQLEQQHAQRMVLGAPRGPLGGPAPGMPGMFPPGAGAPLYYGAPRGGMPAGPGGPMMSPYLMGATGPGRGGMGGRGAPRGGPLPNGGPVGVQRGAPGAGGRGGRGAPFPGRGGYAAAAAAGGRGPRPRGPEAEEAGAGGALTAAALASAAPEEQKQLLGEGLFPLVARLQPDLAGKITGMLLEMDNSELVLLLENAEALADKVDEAVAVLRQHNAIPEGAEVREREPVAA</sequence>
<dbReference type="SUPFAM" id="SSF54928">
    <property type="entry name" value="RNA-binding domain, RBD"/>
    <property type="match status" value="3"/>
</dbReference>
<evidence type="ECO:0000256" key="2">
    <source>
        <dbReference type="ARBA" id="ARBA00004496"/>
    </source>
</evidence>
<dbReference type="FunFam" id="3.30.70.330:FF:000651">
    <property type="entry name" value="Poly(A) binding protein cytoplasmic 1 like"/>
    <property type="match status" value="1"/>
</dbReference>
<feature type="domain" description="RRM" evidence="13">
    <location>
        <begin position="125"/>
        <end position="197"/>
    </location>
</feature>
<dbReference type="GO" id="GO:0003723">
    <property type="term" value="F:RNA binding"/>
    <property type="evidence" value="ECO:0007669"/>
    <property type="project" value="UniProtKB-UniRule"/>
</dbReference>
<dbReference type="CDD" id="cd12379">
    <property type="entry name" value="RRM2_I_PABPs"/>
    <property type="match status" value="1"/>
</dbReference>
<dbReference type="FunFam" id="1.10.1900.10:FF:000004">
    <property type="entry name" value="Polyadenylate-binding protein"/>
    <property type="match status" value="1"/>
</dbReference>
<keyword evidence="6" id="KW-0810">Translation regulation</keyword>
<dbReference type="GO" id="GO:0005737">
    <property type="term" value="C:cytoplasm"/>
    <property type="evidence" value="ECO:0007669"/>
    <property type="project" value="UniProtKB-SubCell"/>
</dbReference>
<dbReference type="SUPFAM" id="SSF63570">
    <property type="entry name" value="PABC (PABP) domain"/>
    <property type="match status" value="1"/>
</dbReference>
<dbReference type="InterPro" id="IPR035979">
    <property type="entry name" value="RBD_domain_sf"/>
</dbReference>
<accession>A0A1D2A068</accession>
<dbReference type="EMBL" id="GDKF01006055">
    <property type="protein sequence ID" value="JAT72567.1"/>
    <property type="molecule type" value="Transcribed_RNA"/>
</dbReference>
<comment type="similarity">
    <text evidence="3 11">Belongs to the polyadenylate-binding protein type-1 family.</text>
</comment>
<dbReference type="PROSITE" id="PS51309">
    <property type="entry name" value="PABC"/>
    <property type="match status" value="1"/>
</dbReference>
<dbReference type="SMART" id="SM00360">
    <property type="entry name" value="RRM"/>
    <property type="match status" value="4"/>
</dbReference>
<name>A0A1D2A068_AUXPR</name>
<evidence type="ECO:0000256" key="9">
    <source>
        <dbReference type="ARBA" id="ARBA00054110"/>
    </source>
</evidence>
<evidence type="ECO:0000313" key="15">
    <source>
        <dbReference type="EMBL" id="JAT72567.1"/>
    </source>
</evidence>
<feature type="region of interest" description="Disordered" evidence="12">
    <location>
        <begin position="1"/>
        <end position="27"/>
    </location>
</feature>
<evidence type="ECO:0000256" key="11">
    <source>
        <dbReference type="RuleBase" id="RU362004"/>
    </source>
</evidence>
<dbReference type="InterPro" id="IPR034364">
    <property type="entry name" value="PABP_RRM1"/>
</dbReference>
<keyword evidence="4 11" id="KW-0963">Cytoplasm</keyword>
<feature type="compositionally biased region" description="Gly residues" evidence="12">
    <location>
        <begin position="467"/>
        <end position="490"/>
    </location>
</feature>
<feature type="compositionally biased region" description="Gly residues" evidence="12">
    <location>
        <begin position="497"/>
        <end position="514"/>
    </location>
</feature>
<evidence type="ECO:0000256" key="3">
    <source>
        <dbReference type="ARBA" id="ARBA00008557"/>
    </source>
</evidence>
<dbReference type="InterPro" id="IPR006515">
    <property type="entry name" value="PABP_1234"/>
</dbReference>
<feature type="domain" description="PABC" evidence="14">
    <location>
        <begin position="539"/>
        <end position="616"/>
    </location>
</feature>
<evidence type="ECO:0000256" key="6">
    <source>
        <dbReference type="ARBA" id="ARBA00022845"/>
    </source>
</evidence>
<keyword evidence="7 10" id="KW-0694">RNA-binding</keyword>
<dbReference type="AlphaFoldDB" id="A0A1D2A068"/>
<organism evidence="15">
    <name type="scientific">Auxenochlorella protothecoides</name>
    <name type="common">Green microalga</name>
    <name type="synonym">Chlorella protothecoides</name>
    <dbReference type="NCBI Taxonomy" id="3075"/>
    <lineage>
        <taxon>Eukaryota</taxon>
        <taxon>Viridiplantae</taxon>
        <taxon>Chlorophyta</taxon>
        <taxon>core chlorophytes</taxon>
        <taxon>Trebouxiophyceae</taxon>
        <taxon>Chlorellales</taxon>
        <taxon>Chlorellaceae</taxon>
        <taxon>Auxenochlorella</taxon>
    </lineage>
</organism>
<evidence type="ECO:0000256" key="4">
    <source>
        <dbReference type="ARBA" id="ARBA00022490"/>
    </source>
</evidence>
<gene>
    <name evidence="15" type="ORF">g.26997</name>
</gene>
<dbReference type="FunFam" id="3.30.70.330:FF:000648">
    <property type="entry name" value="Polyadenylate-binding protein"/>
    <property type="match status" value="1"/>
</dbReference>
<proteinExistence type="inferred from homology"/>
<evidence type="ECO:0000259" key="13">
    <source>
        <dbReference type="PROSITE" id="PS50102"/>
    </source>
</evidence>
<evidence type="ECO:0000256" key="10">
    <source>
        <dbReference type="PROSITE-ProRule" id="PRU00176"/>
    </source>
</evidence>
<dbReference type="Pfam" id="PF00658">
    <property type="entry name" value="MLLE"/>
    <property type="match status" value="1"/>
</dbReference>
<keyword evidence="8" id="KW-0539">Nucleus</keyword>
<dbReference type="PROSITE" id="PS50102">
    <property type="entry name" value="RRM"/>
    <property type="match status" value="4"/>
</dbReference>
<dbReference type="CDD" id="cd12378">
    <property type="entry name" value="RRM1_I_PABPs"/>
    <property type="match status" value="1"/>
</dbReference>
<evidence type="ECO:0000256" key="12">
    <source>
        <dbReference type="SAM" id="MobiDB-lite"/>
    </source>
</evidence>
<dbReference type="SMART" id="SM00361">
    <property type="entry name" value="RRM_1"/>
    <property type="match status" value="2"/>
</dbReference>
<evidence type="ECO:0000256" key="8">
    <source>
        <dbReference type="ARBA" id="ARBA00023242"/>
    </source>
</evidence>
<comment type="subcellular location">
    <subcellularLocation>
        <location evidence="2 11">Cytoplasm</location>
    </subcellularLocation>
    <subcellularLocation>
        <location evidence="1">Nucleus</location>
    </subcellularLocation>
</comment>
<protein>
    <recommendedName>
        <fullName evidence="11">Polyadenylate-binding protein</fullName>
        <shortName evidence="11">PABP</shortName>
    </recommendedName>
</protein>
<dbReference type="NCBIfam" id="TIGR01628">
    <property type="entry name" value="PABP-1234"/>
    <property type="match status" value="1"/>
</dbReference>
<dbReference type="InterPro" id="IPR002004">
    <property type="entry name" value="PABP_HYD_C"/>
</dbReference>